<reference key="1">
    <citation type="submission" date="2007-01" db="EMBL/GenBank/DDBJ databases">
        <title>The Genome Sequence of Puccinia graminis f. sp. tritici Strain CRL 75-36-700-3.</title>
        <authorList>
            <consortium name="The Broad Institute Genome Sequencing Platform"/>
            <person name="Birren B."/>
            <person name="Lander E."/>
            <person name="Galagan J."/>
            <person name="Nusbaum C."/>
            <person name="Devon K."/>
            <person name="Cuomo C."/>
            <person name="Jaffe D."/>
            <person name="Butler J."/>
            <person name="Alvarez P."/>
            <person name="Gnerre S."/>
            <person name="Grabherr M."/>
            <person name="Mauceli E."/>
            <person name="Brockman W."/>
            <person name="Young S."/>
            <person name="LaButti K."/>
            <person name="Sykes S."/>
            <person name="DeCaprio D."/>
            <person name="Crawford M."/>
            <person name="Koehrsen M."/>
            <person name="Engels R."/>
            <person name="Montgomery P."/>
            <person name="Pearson M."/>
            <person name="Howarth C."/>
            <person name="Larson L."/>
            <person name="White J."/>
            <person name="Zeng Q."/>
            <person name="Kodira C."/>
            <person name="Yandava C."/>
            <person name="Alvarado L."/>
            <person name="O'Leary S."/>
            <person name="Szabo L."/>
            <person name="Dean R."/>
            <person name="Schein J."/>
        </authorList>
    </citation>
    <scope>NUCLEOTIDE SEQUENCE</scope>
    <source>
        <strain>CRL 75-36-700-3</strain>
    </source>
</reference>
<evidence type="ECO:0000313" key="1">
    <source>
        <dbReference type="EMBL" id="EFP94476.2"/>
    </source>
</evidence>
<dbReference type="HOGENOM" id="CLU_2711731_0_0_1"/>
<name>E3NY27_PUCGT</name>
<organism evidence="1 2">
    <name type="scientific">Puccinia graminis f. sp. tritici (strain CRL 75-36-700-3 / race SCCL)</name>
    <name type="common">Black stem rust fungus</name>
    <dbReference type="NCBI Taxonomy" id="418459"/>
    <lineage>
        <taxon>Eukaryota</taxon>
        <taxon>Fungi</taxon>
        <taxon>Dikarya</taxon>
        <taxon>Basidiomycota</taxon>
        <taxon>Pucciniomycotina</taxon>
        <taxon>Pucciniomycetes</taxon>
        <taxon>Pucciniales</taxon>
        <taxon>Pucciniaceae</taxon>
        <taxon>Puccinia</taxon>
    </lineage>
</organism>
<dbReference type="InParanoid" id="E3NY27"/>
<feature type="non-terminal residue" evidence="1">
    <location>
        <position position="1"/>
    </location>
</feature>
<protein>
    <submittedName>
        <fullName evidence="1">Uncharacterized protein</fullName>
    </submittedName>
</protein>
<dbReference type="EMBL" id="DS990016">
    <property type="protein sequence ID" value="EFP94476.2"/>
    <property type="molecule type" value="Genomic_DNA"/>
</dbReference>
<dbReference type="RefSeq" id="XP_003338895.2">
    <property type="nucleotide sequence ID" value="XM_003338847.2"/>
</dbReference>
<dbReference type="Proteomes" id="UP000008783">
    <property type="component" value="Unassembled WGS sequence"/>
</dbReference>
<sequence>KRSCHTFAGIQRTNCPIVRLTVLASTAVIQPQGYSSGSRPIEMESQLKVILEVQVSVVSFSSLVVAAYYRSRI</sequence>
<dbReference type="VEuPathDB" id="FungiDB:PGTG_20432"/>
<evidence type="ECO:0000313" key="2">
    <source>
        <dbReference type="Proteomes" id="UP000008783"/>
    </source>
</evidence>
<reference evidence="2" key="2">
    <citation type="journal article" date="2011" name="Proc. Natl. Acad. Sci. U.S.A.">
        <title>Obligate biotrophy features unraveled by the genomic analysis of rust fungi.</title>
        <authorList>
            <person name="Duplessis S."/>
            <person name="Cuomo C.A."/>
            <person name="Lin Y.-C."/>
            <person name="Aerts A."/>
            <person name="Tisserant E."/>
            <person name="Veneault-Fourrey C."/>
            <person name="Joly D.L."/>
            <person name="Hacquard S."/>
            <person name="Amselem J."/>
            <person name="Cantarel B.L."/>
            <person name="Chiu R."/>
            <person name="Coutinho P.M."/>
            <person name="Feau N."/>
            <person name="Field M."/>
            <person name="Frey P."/>
            <person name="Gelhaye E."/>
            <person name="Goldberg J."/>
            <person name="Grabherr M.G."/>
            <person name="Kodira C.D."/>
            <person name="Kohler A."/>
            <person name="Kuees U."/>
            <person name="Lindquist E.A."/>
            <person name="Lucas S.M."/>
            <person name="Mago R."/>
            <person name="Mauceli E."/>
            <person name="Morin E."/>
            <person name="Murat C."/>
            <person name="Pangilinan J.L."/>
            <person name="Park R."/>
            <person name="Pearson M."/>
            <person name="Quesneville H."/>
            <person name="Rouhier N."/>
            <person name="Sakthikumar S."/>
            <person name="Salamov A.A."/>
            <person name="Schmutz J."/>
            <person name="Selles B."/>
            <person name="Shapiro H."/>
            <person name="Tanguay P."/>
            <person name="Tuskan G.A."/>
            <person name="Henrissat B."/>
            <person name="Van de Peer Y."/>
            <person name="Rouze P."/>
            <person name="Ellis J.G."/>
            <person name="Dodds P.N."/>
            <person name="Schein J.E."/>
            <person name="Zhong S."/>
            <person name="Hamelin R.C."/>
            <person name="Grigoriev I.V."/>
            <person name="Szabo L.J."/>
            <person name="Martin F."/>
        </authorList>
    </citation>
    <scope>NUCLEOTIDE SEQUENCE [LARGE SCALE GENOMIC DNA]</scope>
    <source>
        <strain evidence="2">CRL 75-36-700-3 / race SCCL</strain>
    </source>
</reference>
<keyword evidence="2" id="KW-1185">Reference proteome</keyword>
<accession>E3NY27</accession>
<gene>
    <name evidence="1" type="ORF">PGTG_20432</name>
</gene>
<dbReference type="KEGG" id="pgr:PGTG_20432"/>
<dbReference type="AlphaFoldDB" id="E3NY27"/>
<dbReference type="GeneID" id="10527769"/>
<proteinExistence type="predicted"/>